<dbReference type="SUPFAM" id="SSF54506">
    <property type="entry name" value="Diaminopimelate epimerase-like"/>
    <property type="match status" value="1"/>
</dbReference>
<dbReference type="GeneID" id="11494981"/>
<organism evidence="2 3">
    <name type="scientific">Naumovozyma dairenensis (strain ATCC 10597 / BCRC 20456 / CBS 421 / NBRC 0211 / NRRL Y-12639)</name>
    <name type="common">Saccharomyces dairenensis</name>
    <dbReference type="NCBI Taxonomy" id="1071378"/>
    <lineage>
        <taxon>Eukaryota</taxon>
        <taxon>Fungi</taxon>
        <taxon>Dikarya</taxon>
        <taxon>Ascomycota</taxon>
        <taxon>Saccharomycotina</taxon>
        <taxon>Saccharomycetes</taxon>
        <taxon>Saccharomycetales</taxon>
        <taxon>Saccharomycetaceae</taxon>
        <taxon>Naumovozyma</taxon>
    </lineage>
</organism>
<dbReference type="AlphaFoldDB" id="G0W9L6"/>
<dbReference type="Pfam" id="PF02567">
    <property type="entry name" value="PhzC-PhzF"/>
    <property type="match status" value="1"/>
</dbReference>
<dbReference type="eggNOG" id="KOG3033">
    <property type="taxonomic scope" value="Eukaryota"/>
</dbReference>
<reference evidence="2 3" key="1">
    <citation type="journal article" date="2011" name="Proc. Natl. Acad. Sci. U.S.A.">
        <title>Evolutionary erosion of yeast sex chromosomes by mating-type switching accidents.</title>
        <authorList>
            <person name="Gordon J.L."/>
            <person name="Armisen D."/>
            <person name="Proux-Wera E."/>
            <person name="Oheigeartaigh S.S."/>
            <person name="Byrne K.P."/>
            <person name="Wolfe K.H."/>
        </authorList>
    </citation>
    <scope>NUCLEOTIDE SEQUENCE [LARGE SCALE GENOMIC DNA]</scope>
    <source>
        <strain evidence="3">ATCC 10597 / BCRC 20456 / CBS 421 / NBRC 0211 / NRRL Y-12639</strain>
    </source>
</reference>
<evidence type="ECO:0000256" key="1">
    <source>
        <dbReference type="PIRSR" id="PIRSR016184-1"/>
    </source>
</evidence>
<protein>
    <recommendedName>
        <fullName evidence="4">Phenazine biosynthesis protein</fullName>
    </recommendedName>
</protein>
<sequence length="299" mass="32863">MTITVPFKQIDVFTAVPFKGNPVAVVNFLETPEAEVTTQQLQSIAKWTNLSETTFLFAPSNKEYNYKLRIFTPAAELPFAGHPTIGSCRAYLEFTNQLNSGPQTILQECGVGIVPLKFDEEGKISFQAKKTEVEEISRETASDYAKALGIHAIEPPKLLQVGPAWVVYLVSNAEAVIDLNPDFNFLKQVSDKAGHTGVILAGSKNDGNSGEQYEMRAFYCPTISVLEDPVCGSGCVALLRYLQEIKNYQKTTLVNVTQGIRLCRDGHLRGRIEIDEKTSQISYHVGGDAVTVINGQISI</sequence>
<evidence type="ECO:0000313" key="3">
    <source>
        <dbReference type="Proteomes" id="UP000000689"/>
    </source>
</evidence>
<name>G0W9L6_NAUDC</name>
<evidence type="ECO:0008006" key="4">
    <source>
        <dbReference type="Google" id="ProtNLM"/>
    </source>
</evidence>
<feature type="active site" evidence="1">
    <location>
        <position position="52"/>
    </location>
</feature>
<dbReference type="GO" id="GO:0030968">
    <property type="term" value="P:endoplasmic reticulum unfolded protein response"/>
    <property type="evidence" value="ECO:0007669"/>
    <property type="project" value="EnsemblFungi"/>
</dbReference>
<dbReference type="KEGG" id="ndi:NDAI_0D01630"/>
<evidence type="ECO:0000313" key="2">
    <source>
        <dbReference type="EMBL" id="CCD24477.1"/>
    </source>
</evidence>
<dbReference type="NCBIfam" id="TIGR00654">
    <property type="entry name" value="PhzF_family"/>
    <property type="match status" value="1"/>
</dbReference>
<dbReference type="HOGENOM" id="CLU_048756_0_0_1"/>
<dbReference type="OrthoDB" id="75169at2759"/>
<dbReference type="RefSeq" id="XP_003669720.1">
    <property type="nucleotide sequence ID" value="XM_003669672.1"/>
</dbReference>
<dbReference type="OMA" id="AHWTNLS"/>
<dbReference type="GO" id="GO:0016853">
    <property type="term" value="F:isomerase activity"/>
    <property type="evidence" value="ECO:0007669"/>
    <property type="project" value="TreeGrafter"/>
</dbReference>
<accession>G0W9L6</accession>
<dbReference type="EMBL" id="HE580270">
    <property type="protein sequence ID" value="CCD24477.1"/>
    <property type="molecule type" value="Genomic_DNA"/>
</dbReference>
<gene>
    <name evidence="2" type="primary">NDAI0D01630</name>
    <name evidence="2" type="ordered locus">NDAI_0D01630</name>
</gene>
<dbReference type="Proteomes" id="UP000000689">
    <property type="component" value="Chromosome 4"/>
</dbReference>
<dbReference type="GO" id="GO:0000785">
    <property type="term" value="C:chromatin"/>
    <property type="evidence" value="ECO:0007669"/>
    <property type="project" value="EnsemblFungi"/>
</dbReference>
<proteinExistence type="predicted"/>
<dbReference type="PIRSF" id="PIRSF016184">
    <property type="entry name" value="PhzC_PhzF"/>
    <property type="match status" value="1"/>
</dbReference>
<dbReference type="PANTHER" id="PTHR13774">
    <property type="entry name" value="PHENAZINE BIOSYNTHESIS PROTEIN"/>
    <property type="match status" value="1"/>
</dbReference>
<dbReference type="InterPro" id="IPR003719">
    <property type="entry name" value="Phenazine_PhzF-like"/>
</dbReference>
<keyword evidence="3" id="KW-1185">Reference proteome</keyword>
<dbReference type="STRING" id="1071378.G0W9L6"/>
<dbReference type="Gene3D" id="3.10.310.10">
    <property type="entry name" value="Diaminopimelate Epimerase, Chain A, domain 1"/>
    <property type="match status" value="2"/>
</dbReference>
<dbReference type="PANTHER" id="PTHR13774:SF32">
    <property type="entry name" value="ANTISENSE-ENHANCING SEQUENCE 1"/>
    <property type="match status" value="1"/>
</dbReference>
<dbReference type="GO" id="GO:0005737">
    <property type="term" value="C:cytoplasm"/>
    <property type="evidence" value="ECO:0007669"/>
    <property type="project" value="TreeGrafter"/>
</dbReference>